<keyword evidence="1" id="KW-0472">Membrane</keyword>
<proteinExistence type="predicted"/>
<keyword evidence="1" id="KW-0812">Transmembrane</keyword>
<accession>A0A9W6V6J4</accession>
<feature type="transmembrane region" description="Helical" evidence="1">
    <location>
        <begin position="72"/>
        <end position="92"/>
    </location>
</feature>
<evidence type="ECO:0000313" key="2">
    <source>
        <dbReference type="EMBL" id="GLW74312.1"/>
    </source>
</evidence>
<comment type="caution">
    <text evidence="2">The sequence shown here is derived from an EMBL/GenBank/DDBJ whole genome shotgun (WGS) entry which is preliminary data.</text>
</comment>
<feature type="transmembrane region" description="Helical" evidence="1">
    <location>
        <begin position="143"/>
        <end position="161"/>
    </location>
</feature>
<name>A0A9W6V6J4_9ACTN</name>
<organism evidence="2 3">
    <name type="scientific">Kitasatospora phosalacinea</name>
    <dbReference type="NCBI Taxonomy" id="2065"/>
    <lineage>
        <taxon>Bacteria</taxon>
        <taxon>Bacillati</taxon>
        <taxon>Actinomycetota</taxon>
        <taxon>Actinomycetes</taxon>
        <taxon>Kitasatosporales</taxon>
        <taxon>Streptomycetaceae</taxon>
        <taxon>Kitasatospora</taxon>
    </lineage>
</organism>
<feature type="transmembrane region" description="Helical" evidence="1">
    <location>
        <begin position="112"/>
        <end position="136"/>
    </location>
</feature>
<dbReference type="RefSeq" id="WP_285739909.1">
    <property type="nucleotide sequence ID" value="NZ_BSSA01000033.1"/>
</dbReference>
<feature type="transmembrane region" description="Helical" evidence="1">
    <location>
        <begin position="167"/>
        <end position="190"/>
    </location>
</feature>
<keyword evidence="1" id="KW-1133">Transmembrane helix</keyword>
<reference evidence="2" key="1">
    <citation type="submission" date="2023-02" db="EMBL/GenBank/DDBJ databases">
        <title>Kitasatospora phosalacinea NBRC 14627.</title>
        <authorList>
            <person name="Ichikawa N."/>
            <person name="Sato H."/>
            <person name="Tonouchi N."/>
        </authorList>
    </citation>
    <scope>NUCLEOTIDE SEQUENCE</scope>
    <source>
        <strain evidence="2">NBRC 14627</strain>
    </source>
</reference>
<protein>
    <submittedName>
        <fullName evidence="2">Uncharacterized protein</fullName>
    </submittedName>
</protein>
<evidence type="ECO:0000313" key="3">
    <source>
        <dbReference type="Proteomes" id="UP001165041"/>
    </source>
</evidence>
<feature type="transmembrane region" description="Helical" evidence="1">
    <location>
        <begin position="202"/>
        <end position="220"/>
    </location>
</feature>
<feature type="transmembrane region" description="Helical" evidence="1">
    <location>
        <begin position="226"/>
        <end position="248"/>
    </location>
</feature>
<dbReference type="AlphaFoldDB" id="A0A9W6V6J4"/>
<dbReference type="EMBL" id="BSSA01000033">
    <property type="protein sequence ID" value="GLW74312.1"/>
    <property type="molecule type" value="Genomic_DNA"/>
</dbReference>
<feature type="transmembrane region" description="Helical" evidence="1">
    <location>
        <begin position="285"/>
        <end position="309"/>
    </location>
</feature>
<sequence length="324" mass="33765">MSTHDAPPAARLLMGLYPRRYRAAHGQDIAAVLAETTEGLNRREVLREHVDLAAHALRLRLRIGPTDPAGRLLAGAAPLALAVAAGRALAFLPAQSYEAVHRIRYPFPGLGLGHAVLAAVLLLADSLPWLLALAFALAGRWRAARTTGVLAALTGVGLQLLEPMDTLWRVYCTAVPAIVGALLLLAPTGLVDTTARGRRESAALALGIAVPMIAVLHYGIPLLGPLLLSDASTLTLWQCTVAAVLLLLRLSGRRPDGLRAAGVLLAILPWLTNLALAAADSSQRLSVVALYGGACLAPSAVAATLAAAVHVGRRARTNAPSRPA</sequence>
<evidence type="ECO:0000256" key="1">
    <source>
        <dbReference type="SAM" id="Phobius"/>
    </source>
</evidence>
<feature type="transmembrane region" description="Helical" evidence="1">
    <location>
        <begin position="260"/>
        <end position="279"/>
    </location>
</feature>
<dbReference type="Proteomes" id="UP001165041">
    <property type="component" value="Unassembled WGS sequence"/>
</dbReference>
<gene>
    <name evidence="2" type="ORF">Kpho02_66100</name>
</gene>